<dbReference type="Proteomes" id="UP001271007">
    <property type="component" value="Unassembled WGS sequence"/>
</dbReference>
<dbReference type="InterPro" id="IPR000352">
    <property type="entry name" value="Pep_chain_release_fac_I"/>
</dbReference>
<dbReference type="GO" id="GO:0005762">
    <property type="term" value="C:mitochondrial large ribosomal subunit"/>
    <property type="evidence" value="ECO:0007669"/>
    <property type="project" value="TreeGrafter"/>
</dbReference>
<feature type="domain" description="Prokaryotic-type class I peptide chain release factors" evidence="2">
    <location>
        <begin position="54"/>
        <end position="179"/>
    </location>
</feature>
<dbReference type="InterPro" id="IPR052104">
    <property type="entry name" value="Mito_Release_Factor_mL62"/>
</dbReference>
<evidence type="ECO:0000313" key="4">
    <source>
        <dbReference type="Proteomes" id="UP001271007"/>
    </source>
</evidence>
<dbReference type="GO" id="GO:0016150">
    <property type="term" value="F:translation release factor activity, codon nonspecific"/>
    <property type="evidence" value="ECO:0007669"/>
    <property type="project" value="TreeGrafter"/>
</dbReference>
<dbReference type="Gene3D" id="3.30.160.20">
    <property type="match status" value="1"/>
</dbReference>
<organism evidence="3 4">
    <name type="scientific">Extremus antarcticus</name>
    <dbReference type="NCBI Taxonomy" id="702011"/>
    <lineage>
        <taxon>Eukaryota</taxon>
        <taxon>Fungi</taxon>
        <taxon>Dikarya</taxon>
        <taxon>Ascomycota</taxon>
        <taxon>Pezizomycotina</taxon>
        <taxon>Dothideomycetes</taxon>
        <taxon>Dothideomycetidae</taxon>
        <taxon>Mycosphaerellales</taxon>
        <taxon>Extremaceae</taxon>
        <taxon>Extremus</taxon>
    </lineage>
</organism>
<dbReference type="SUPFAM" id="SSF110916">
    <property type="entry name" value="Peptidyl-tRNA hydrolase domain-like"/>
    <property type="match status" value="1"/>
</dbReference>
<dbReference type="PANTHER" id="PTHR11075:SF54">
    <property type="entry name" value="LARGE RIBOSOMAL SUBUNIT PROTEIN ML62"/>
    <property type="match status" value="1"/>
</dbReference>
<dbReference type="PANTHER" id="PTHR11075">
    <property type="entry name" value="PEPTIDE CHAIN RELEASE FACTOR"/>
    <property type="match status" value="1"/>
</dbReference>
<evidence type="ECO:0000259" key="2">
    <source>
        <dbReference type="Pfam" id="PF00472"/>
    </source>
</evidence>
<keyword evidence="4" id="KW-1185">Reference proteome</keyword>
<gene>
    <name evidence="3" type="ORF">LTR09_003007</name>
</gene>
<dbReference type="GO" id="GO:0070126">
    <property type="term" value="P:mitochondrial translational termination"/>
    <property type="evidence" value="ECO:0007669"/>
    <property type="project" value="TreeGrafter"/>
</dbReference>
<dbReference type="AlphaFoldDB" id="A0AAJ0GE50"/>
<dbReference type="GO" id="GO:0004045">
    <property type="term" value="F:peptidyl-tRNA hydrolase activity"/>
    <property type="evidence" value="ECO:0007669"/>
    <property type="project" value="TreeGrafter"/>
</dbReference>
<proteinExistence type="predicted"/>
<accession>A0AAJ0GE50</accession>
<feature type="region of interest" description="Disordered" evidence="1">
    <location>
        <begin position="163"/>
        <end position="191"/>
    </location>
</feature>
<dbReference type="EMBL" id="JAWDJX010000007">
    <property type="protein sequence ID" value="KAK3055773.1"/>
    <property type="molecule type" value="Genomic_DNA"/>
</dbReference>
<name>A0AAJ0GE50_9PEZI</name>
<reference evidence="3" key="1">
    <citation type="submission" date="2023-04" db="EMBL/GenBank/DDBJ databases">
        <title>Black Yeasts Isolated from many extreme environments.</title>
        <authorList>
            <person name="Coleine C."/>
            <person name="Stajich J.E."/>
            <person name="Selbmann L."/>
        </authorList>
    </citation>
    <scope>NUCLEOTIDE SEQUENCE</scope>
    <source>
        <strain evidence="3">CCFEE 5312</strain>
    </source>
</reference>
<evidence type="ECO:0000256" key="1">
    <source>
        <dbReference type="SAM" id="MobiDB-lite"/>
    </source>
</evidence>
<dbReference type="Pfam" id="PF00472">
    <property type="entry name" value="RF-1"/>
    <property type="match status" value="1"/>
</dbReference>
<comment type="caution">
    <text evidence="3">The sequence shown here is derived from an EMBL/GenBank/DDBJ whole genome shotgun (WGS) entry which is preliminary data.</text>
</comment>
<sequence>MLRYVRPGGSAHIATTWREIRFFASRPNPSEASEEDIKAARHFLSKLDADTIRNNATCDITFSRSSGPGGQNVNKVSSKATLRIPLPSLLRLLPTLLHPHILSSRYHAAKSSDVVIQADDSRKQNENVNNCFKRLHELIVEAGKAAVPGETSAATTKRVEGLVKAEKAHRRREKEFQSKKKGARRGGGDER</sequence>
<protein>
    <recommendedName>
        <fullName evidence="2">Prokaryotic-type class I peptide chain release factors domain-containing protein</fullName>
    </recommendedName>
</protein>
<evidence type="ECO:0000313" key="3">
    <source>
        <dbReference type="EMBL" id="KAK3055773.1"/>
    </source>
</evidence>